<reference evidence="1 2" key="1">
    <citation type="submission" date="2018-04" db="EMBL/GenBank/DDBJ databases">
        <title>Genomic Encyclopedia of Archaeal and Bacterial Type Strains, Phase II (KMG-II): from individual species to whole genera.</title>
        <authorList>
            <person name="Goeker M."/>
        </authorList>
    </citation>
    <scope>NUCLEOTIDE SEQUENCE [LARGE SCALE GENOMIC DNA]</scope>
    <source>
        <strain evidence="1 2">DSM 25731</strain>
    </source>
</reference>
<evidence type="ECO:0000313" key="1">
    <source>
        <dbReference type="EMBL" id="PTX62196.1"/>
    </source>
</evidence>
<comment type="caution">
    <text evidence="1">The sequence shown here is derived from an EMBL/GenBank/DDBJ whole genome shotgun (WGS) entry which is preliminary data.</text>
</comment>
<dbReference type="Proteomes" id="UP000244090">
    <property type="component" value="Unassembled WGS sequence"/>
</dbReference>
<proteinExistence type="predicted"/>
<keyword evidence="2" id="KW-1185">Reference proteome</keyword>
<dbReference type="RefSeq" id="WP_146169765.1">
    <property type="nucleotide sequence ID" value="NZ_QBKT01000003.1"/>
</dbReference>
<evidence type="ECO:0000313" key="2">
    <source>
        <dbReference type="Proteomes" id="UP000244090"/>
    </source>
</evidence>
<name>A0A2T6C1K5_9FLAO</name>
<protein>
    <submittedName>
        <fullName evidence="1">Uncharacterized protein</fullName>
    </submittedName>
</protein>
<dbReference type="OrthoDB" id="1454290at2"/>
<sequence length="59" mass="6866">MKKRELKNLKLNKNSISSMERSSPIGGYDSNNRQCYSEQNITACYWDPRCESISPRACY</sequence>
<organism evidence="1 2">
    <name type="scientific">Kordia periserrulae</name>
    <dbReference type="NCBI Taxonomy" id="701523"/>
    <lineage>
        <taxon>Bacteria</taxon>
        <taxon>Pseudomonadati</taxon>
        <taxon>Bacteroidota</taxon>
        <taxon>Flavobacteriia</taxon>
        <taxon>Flavobacteriales</taxon>
        <taxon>Flavobacteriaceae</taxon>
        <taxon>Kordia</taxon>
    </lineage>
</organism>
<gene>
    <name evidence="1" type="ORF">C8N46_103295</name>
</gene>
<accession>A0A2T6C1K5</accession>
<dbReference type="EMBL" id="QBKT01000003">
    <property type="protein sequence ID" value="PTX62196.1"/>
    <property type="molecule type" value="Genomic_DNA"/>
</dbReference>
<dbReference type="AlphaFoldDB" id="A0A2T6C1K5"/>